<name>A0A0P9C819_9GAMM</name>
<keyword evidence="2" id="KW-0732">Signal</keyword>
<evidence type="ECO:0000256" key="1">
    <source>
        <dbReference type="ARBA" id="ARBA00007162"/>
    </source>
</evidence>
<evidence type="ECO:0000313" key="5">
    <source>
        <dbReference type="Proteomes" id="UP000183104"/>
    </source>
</evidence>
<protein>
    <submittedName>
        <fullName evidence="4">Phosphonate transport system substrate-binding protein</fullName>
    </submittedName>
</protein>
<dbReference type="OrthoDB" id="5318791at2"/>
<dbReference type="Proteomes" id="UP000183104">
    <property type="component" value="Unassembled WGS sequence"/>
</dbReference>
<comment type="similarity">
    <text evidence="1">Belongs to the phosphate/phosphite/phosphonate binding protein family.</text>
</comment>
<organism evidence="4 5">
    <name type="scientific">Thiohalorhabdus denitrificans</name>
    <dbReference type="NCBI Taxonomy" id="381306"/>
    <lineage>
        <taxon>Bacteria</taxon>
        <taxon>Pseudomonadati</taxon>
        <taxon>Pseudomonadota</taxon>
        <taxon>Gammaproteobacteria</taxon>
        <taxon>Thiohalorhabdales</taxon>
        <taxon>Thiohalorhabdaceae</taxon>
        <taxon>Thiohalorhabdus</taxon>
    </lineage>
</organism>
<dbReference type="GO" id="GO:0043190">
    <property type="term" value="C:ATP-binding cassette (ABC) transporter complex"/>
    <property type="evidence" value="ECO:0007669"/>
    <property type="project" value="InterPro"/>
</dbReference>
<dbReference type="STRING" id="381306.AN478_04215"/>
<reference evidence="5" key="1">
    <citation type="submission" date="2016-10" db="EMBL/GenBank/DDBJ databases">
        <authorList>
            <person name="Varghese N."/>
        </authorList>
    </citation>
    <scope>NUCLEOTIDE SEQUENCE [LARGE SCALE GENOMIC DNA]</scope>
    <source>
        <strain evidence="5">HL 19</strain>
    </source>
</reference>
<evidence type="ECO:0000256" key="2">
    <source>
        <dbReference type="ARBA" id="ARBA00022729"/>
    </source>
</evidence>
<dbReference type="PANTHER" id="PTHR35841">
    <property type="entry name" value="PHOSPHONATES-BINDING PERIPLASMIC PROTEIN"/>
    <property type="match status" value="1"/>
</dbReference>
<dbReference type="SUPFAM" id="SSF53850">
    <property type="entry name" value="Periplasmic binding protein-like II"/>
    <property type="match status" value="1"/>
</dbReference>
<evidence type="ECO:0000313" key="4">
    <source>
        <dbReference type="EMBL" id="SCY37776.1"/>
    </source>
</evidence>
<dbReference type="EMBL" id="FMUN01000005">
    <property type="protein sequence ID" value="SCY37776.1"/>
    <property type="molecule type" value="Genomic_DNA"/>
</dbReference>
<evidence type="ECO:0000256" key="3">
    <source>
        <dbReference type="SAM" id="MobiDB-lite"/>
    </source>
</evidence>
<dbReference type="InterPro" id="IPR005770">
    <property type="entry name" value="PhnD"/>
</dbReference>
<feature type="region of interest" description="Disordered" evidence="3">
    <location>
        <begin position="270"/>
        <end position="310"/>
    </location>
</feature>
<keyword evidence="5" id="KW-1185">Reference proteome</keyword>
<feature type="compositionally biased region" description="Basic and acidic residues" evidence="3">
    <location>
        <begin position="280"/>
        <end position="290"/>
    </location>
</feature>
<sequence>MPASMSLAKRLAAHGFPALTGLLLFLGAPALSAEEPERLRLLLPPLSTPDKVYARFQPLAGHLEKALGVPVKARVAGDLESLLRLARQDRPQIVYLCPLVYARLGDEGALRPLVRIERQGKDTFRSVVVVRKGSPYQELEELKGARFAYGDPVCAASRLVPKTMFAEAGIRPHRDFFEERTLGSNENALYAVAADLFDATAVDESAAHPFLEKGVLRALGYSRPIPQYLLAASAGLSDSFRKRLVQALTGLRRPQATAILRAIGPNVNGFSPTSDDDYDELRSMERRHGSPDIPLNLLNPSERPSGTRGR</sequence>
<dbReference type="AlphaFoldDB" id="A0A0P9C819"/>
<dbReference type="Pfam" id="PF12974">
    <property type="entry name" value="Phosphonate-bd"/>
    <property type="match status" value="1"/>
</dbReference>
<dbReference type="PANTHER" id="PTHR35841:SF1">
    <property type="entry name" value="PHOSPHONATES-BINDING PERIPLASMIC PROTEIN"/>
    <property type="match status" value="1"/>
</dbReference>
<accession>A0A0P9C819</accession>
<dbReference type="NCBIfam" id="TIGR01098">
    <property type="entry name" value="3A0109s03R"/>
    <property type="match status" value="1"/>
</dbReference>
<gene>
    <name evidence="4" type="ORF">SAMN05661077_1935</name>
</gene>
<proteinExistence type="inferred from homology"/>
<dbReference type="GO" id="GO:0055085">
    <property type="term" value="P:transmembrane transport"/>
    <property type="evidence" value="ECO:0007669"/>
    <property type="project" value="InterPro"/>
</dbReference>
<dbReference type="RefSeq" id="WP_054965369.1">
    <property type="nucleotide sequence ID" value="NZ_FMUN01000005.1"/>
</dbReference>
<dbReference type="Gene3D" id="3.40.190.10">
    <property type="entry name" value="Periplasmic binding protein-like II"/>
    <property type="match status" value="2"/>
</dbReference>